<evidence type="ECO:0000259" key="3">
    <source>
        <dbReference type="Pfam" id="PF03713"/>
    </source>
</evidence>
<feature type="signal peptide" evidence="2">
    <location>
        <begin position="1"/>
        <end position="21"/>
    </location>
</feature>
<evidence type="ECO:0000313" key="5">
    <source>
        <dbReference type="Proteomes" id="UP001157440"/>
    </source>
</evidence>
<gene>
    <name evidence="4" type="ORF">GCM10007890_08160</name>
</gene>
<evidence type="ECO:0000313" key="4">
    <source>
        <dbReference type="EMBL" id="GLS68804.1"/>
    </source>
</evidence>
<evidence type="ECO:0000256" key="1">
    <source>
        <dbReference type="SAM" id="MobiDB-lite"/>
    </source>
</evidence>
<feature type="region of interest" description="Disordered" evidence="1">
    <location>
        <begin position="139"/>
        <end position="162"/>
    </location>
</feature>
<protein>
    <recommendedName>
        <fullName evidence="3">DUF305 domain-containing protein</fullName>
    </recommendedName>
</protein>
<accession>A0AA37T8R9</accession>
<dbReference type="PANTHER" id="PTHR36933">
    <property type="entry name" value="SLL0788 PROTEIN"/>
    <property type="match status" value="1"/>
</dbReference>
<reference evidence="5" key="1">
    <citation type="journal article" date="2019" name="Int. J. Syst. Evol. Microbiol.">
        <title>The Global Catalogue of Microorganisms (GCM) 10K type strain sequencing project: providing services to taxonomists for standard genome sequencing and annotation.</title>
        <authorList>
            <consortium name="The Broad Institute Genomics Platform"/>
            <consortium name="The Broad Institute Genome Sequencing Center for Infectious Disease"/>
            <person name="Wu L."/>
            <person name="Ma J."/>
        </authorList>
    </citation>
    <scope>NUCLEOTIDE SEQUENCE [LARGE SCALE GENOMIC DNA]</scope>
    <source>
        <strain evidence="5">NBRC 103632</strain>
    </source>
</reference>
<feature type="domain" description="DUF305" evidence="3">
    <location>
        <begin position="63"/>
        <end position="136"/>
    </location>
</feature>
<dbReference type="AlphaFoldDB" id="A0AA37T8R9"/>
<feature type="region of interest" description="Disordered" evidence="1">
    <location>
        <begin position="23"/>
        <end position="42"/>
    </location>
</feature>
<dbReference type="Proteomes" id="UP001157440">
    <property type="component" value="Unassembled WGS sequence"/>
</dbReference>
<dbReference type="InterPro" id="IPR005183">
    <property type="entry name" value="DUF305_CopM-like"/>
</dbReference>
<dbReference type="PANTHER" id="PTHR36933:SF1">
    <property type="entry name" value="SLL0788 PROTEIN"/>
    <property type="match status" value="1"/>
</dbReference>
<organism evidence="4 5">
    <name type="scientific">Methylobacterium tardum</name>
    <dbReference type="NCBI Taxonomy" id="374432"/>
    <lineage>
        <taxon>Bacteria</taxon>
        <taxon>Pseudomonadati</taxon>
        <taxon>Pseudomonadota</taxon>
        <taxon>Alphaproteobacteria</taxon>
        <taxon>Hyphomicrobiales</taxon>
        <taxon>Methylobacteriaceae</taxon>
        <taxon>Methylobacterium</taxon>
    </lineage>
</organism>
<keyword evidence="2" id="KW-0732">Signal</keyword>
<comment type="caution">
    <text evidence="4">The sequence shown here is derived from an EMBL/GenBank/DDBJ whole genome shotgun (WGS) entry which is preliminary data.</text>
</comment>
<feature type="chain" id="PRO_5041215588" description="DUF305 domain-containing protein" evidence="2">
    <location>
        <begin position="22"/>
        <end position="162"/>
    </location>
</feature>
<dbReference type="Gene3D" id="1.20.1260.10">
    <property type="match status" value="1"/>
</dbReference>
<evidence type="ECO:0000256" key="2">
    <source>
        <dbReference type="SAM" id="SignalP"/>
    </source>
</evidence>
<name>A0AA37T8R9_9HYPH</name>
<dbReference type="EMBL" id="BSPL01000008">
    <property type="protein sequence ID" value="GLS68804.1"/>
    <property type="molecule type" value="Genomic_DNA"/>
</dbReference>
<dbReference type="InterPro" id="IPR012347">
    <property type="entry name" value="Ferritin-like"/>
</dbReference>
<proteinExistence type="predicted"/>
<sequence>MRHLGPALGLGLVLTAGTALAQHSAHSSSAHGPGRDPPATQGFKAAHGAMMRAMAVPYTGDPDVDFRLQMIPHHQGAIAMAQVALVHATDPWTRQLAEAVIVEQQREIAEMEAWLTRRGVAVPAGGAPQHVLTADSFRSQSAEAGTRAEMRGQSWAPGAGIR</sequence>
<dbReference type="Pfam" id="PF03713">
    <property type="entry name" value="DUF305"/>
    <property type="match status" value="1"/>
</dbReference>
<keyword evidence="5" id="KW-1185">Reference proteome</keyword>
<dbReference type="RefSeq" id="WP_238195977.1">
    <property type="nucleotide sequence ID" value="NZ_BPQZ01000007.1"/>
</dbReference>